<evidence type="ECO:0000313" key="1">
    <source>
        <dbReference type="EMBL" id="SOQ41731.1"/>
    </source>
</evidence>
<dbReference type="AlphaFoldDB" id="A0A2H1VLM4"/>
<name>A0A2H1VLM4_SPOFR</name>
<dbReference type="EMBL" id="ODYU01003235">
    <property type="protein sequence ID" value="SOQ41731.1"/>
    <property type="molecule type" value="Genomic_DNA"/>
</dbReference>
<reference evidence="1" key="1">
    <citation type="submission" date="2016-07" db="EMBL/GenBank/DDBJ databases">
        <authorList>
            <person name="Bretaudeau A."/>
        </authorList>
    </citation>
    <scope>NUCLEOTIDE SEQUENCE</scope>
    <source>
        <strain evidence="1">Rice</strain>
        <tissue evidence="1">Whole body</tissue>
    </source>
</reference>
<accession>A0A2H1VLM4</accession>
<organism evidence="1">
    <name type="scientific">Spodoptera frugiperda</name>
    <name type="common">Fall armyworm</name>
    <dbReference type="NCBI Taxonomy" id="7108"/>
    <lineage>
        <taxon>Eukaryota</taxon>
        <taxon>Metazoa</taxon>
        <taxon>Ecdysozoa</taxon>
        <taxon>Arthropoda</taxon>
        <taxon>Hexapoda</taxon>
        <taxon>Insecta</taxon>
        <taxon>Pterygota</taxon>
        <taxon>Neoptera</taxon>
        <taxon>Endopterygota</taxon>
        <taxon>Lepidoptera</taxon>
        <taxon>Glossata</taxon>
        <taxon>Ditrysia</taxon>
        <taxon>Noctuoidea</taxon>
        <taxon>Noctuidae</taxon>
        <taxon>Amphipyrinae</taxon>
        <taxon>Spodoptera</taxon>
    </lineage>
</organism>
<proteinExistence type="predicted"/>
<sequence>MFVNAPTTQEEIQVRDKVFKKGKKEGKDFRDCFFQNSDSKHSGRHEGPGGPCWVKYGAINYCIIAHSRFCAPSSRYFVMNASGH</sequence>
<gene>
    <name evidence="1" type="ORF">SFRICE_020698</name>
</gene>
<protein>
    <submittedName>
        <fullName evidence="1">SFRICE_020698</fullName>
    </submittedName>
</protein>